<dbReference type="Pfam" id="PF04519">
    <property type="entry name" value="Bactofilin"/>
    <property type="match status" value="1"/>
</dbReference>
<dbReference type="PANTHER" id="PTHR35024">
    <property type="entry name" value="HYPOTHETICAL CYTOSOLIC PROTEIN"/>
    <property type="match status" value="1"/>
</dbReference>
<dbReference type="KEGG" id="pace:A6070_00550"/>
<dbReference type="AlphaFoldDB" id="A0A1L3GFK5"/>
<name>A0A1L3GFK5_SYNAC</name>
<sequence>MIGRKEKRSAKNSPTQTGEIRAFLGEGSRFEGVLVFDDIVRMDGHFQGSITSTDTLIAGHTAQIQADIRVGTLILSGYFKGTIEARNKVELRAPAVVDGTIQTPVLVVEEGVVLNSSITMPSESSVVDAPAVHPE</sequence>
<reference evidence="2 3" key="1">
    <citation type="journal article" date="2017" name="Genome Announc.">
        <title>Complete Genome Sequences of Two Acetylene-Fermenting Pelobacter acetylenicus Strains.</title>
        <authorList>
            <person name="Sutton J.M."/>
            <person name="Baesman S.M."/>
            <person name="Fierst J.L."/>
            <person name="Poret-Peterson A.T."/>
            <person name="Oremland R.S."/>
            <person name="Dunlap D.S."/>
            <person name="Akob D.M."/>
        </authorList>
    </citation>
    <scope>NUCLEOTIDE SEQUENCE [LARGE SCALE GENOMIC DNA]</scope>
    <source>
        <strain evidence="2 3">DSM 3247</strain>
    </source>
</reference>
<dbReference type="STRING" id="29542.A6070_00550"/>
<proteinExistence type="inferred from homology"/>
<organism evidence="2 3">
    <name type="scientific">Syntrophotalea acetylenica</name>
    <name type="common">Pelobacter acetylenicus</name>
    <dbReference type="NCBI Taxonomy" id="29542"/>
    <lineage>
        <taxon>Bacteria</taxon>
        <taxon>Pseudomonadati</taxon>
        <taxon>Thermodesulfobacteriota</taxon>
        <taxon>Desulfuromonadia</taxon>
        <taxon>Desulfuromonadales</taxon>
        <taxon>Syntrophotaleaceae</taxon>
        <taxon>Syntrophotalea</taxon>
    </lineage>
</organism>
<evidence type="ECO:0000313" key="3">
    <source>
        <dbReference type="Proteomes" id="UP000182264"/>
    </source>
</evidence>
<dbReference type="EMBL" id="CP015518">
    <property type="protein sequence ID" value="APG24736.1"/>
    <property type="molecule type" value="Genomic_DNA"/>
</dbReference>
<evidence type="ECO:0000256" key="1">
    <source>
        <dbReference type="ARBA" id="ARBA00044755"/>
    </source>
</evidence>
<dbReference type="InterPro" id="IPR007607">
    <property type="entry name" value="BacA/B"/>
</dbReference>
<dbReference type="PANTHER" id="PTHR35024:SF4">
    <property type="entry name" value="POLYMER-FORMING CYTOSKELETAL PROTEIN"/>
    <property type="match status" value="1"/>
</dbReference>
<dbReference type="Proteomes" id="UP000182264">
    <property type="component" value="Chromosome"/>
</dbReference>
<comment type="similarity">
    <text evidence="1">Belongs to the bactofilin family.</text>
</comment>
<protein>
    <recommendedName>
        <fullName evidence="4">Polymer-forming cytoskeletal protein</fullName>
    </recommendedName>
</protein>
<accession>A0A1L3GFK5</accession>
<keyword evidence="3" id="KW-1185">Reference proteome</keyword>
<evidence type="ECO:0000313" key="2">
    <source>
        <dbReference type="EMBL" id="APG24736.1"/>
    </source>
</evidence>
<evidence type="ECO:0008006" key="4">
    <source>
        <dbReference type="Google" id="ProtNLM"/>
    </source>
</evidence>
<gene>
    <name evidence="2" type="ORF">A7E75_06615</name>
</gene>